<evidence type="ECO:0008006" key="3">
    <source>
        <dbReference type="Google" id="ProtNLM"/>
    </source>
</evidence>
<gene>
    <name evidence="1" type="ORF">M4V62_04705</name>
</gene>
<reference evidence="1 2" key="1">
    <citation type="submission" date="2022-05" db="EMBL/GenBank/DDBJ databases">
        <authorList>
            <person name="Zhou X."/>
            <person name="Li K."/>
            <person name="Man Y."/>
        </authorList>
    </citation>
    <scope>NUCLEOTIDE SEQUENCE [LARGE SCALE GENOMIC DNA]</scope>
    <source>
        <strain evidence="1 2">MS405</strain>
    </source>
</reference>
<sequence length="137" mass="14874">MATPDLARLAKLVEARRKELRLGIEPAAKLASMSKDTWKRVEAGLNVRPTTYTGIEKALHWAVRSCQRILDGEDPIINEPDDGADGHIAKIPKSALERAVGDAVQSAAIATKGSLTADEILALNERVLVELRERGVL</sequence>
<protein>
    <recommendedName>
        <fullName evidence="3">HTH cro/C1-type domain-containing protein</fullName>
    </recommendedName>
</protein>
<dbReference type="Gene3D" id="1.10.260.40">
    <property type="entry name" value="lambda repressor-like DNA-binding domains"/>
    <property type="match status" value="1"/>
</dbReference>
<dbReference type="RefSeq" id="WP_249585944.1">
    <property type="nucleotide sequence ID" value="NZ_BAAAQL010000002.1"/>
</dbReference>
<keyword evidence="2" id="KW-1185">Reference proteome</keyword>
<evidence type="ECO:0000313" key="2">
    <source>
        <dbReference type="Proteomes" id="UP000829992"/>
    </source>
</evidence>
<evidence type="ECO:0000313" key="1">
    <source>
        <dbReference type="EMBL" id="UQT54448.1"/>
    </source>
</evidence>
<dbReference type="EMBL" id="CP097289">
    <property type="protein sequence ID" value="UQT54448.1"/>
    <property type="molecule type" value="Genomic_DNA"/>
</dbReference>
<dbReference type="InterPro" id="IPR010982">
    <property type="entry name" value="Lambda_DNA-bd_dom_sf"/>
</dbReference>
<dbReference type="Proteomes" id="UP000829992">
    <property type="component" value="Chromosome"/>
</dbReference>
<accession>A0ABY4PND2</accession>
<proteinExistence type="predicted"/>
<organism evidence="1 2">
    <name type="scientific">Streptomyces durmitorensis</name>
    <dbReference type="NCBI Taxonomy" id="319947"/>
    <lineage>
        <taxon>Bacteria</taxon>
        <taxon>Bacillati</taxon>
        <taxon>Actinomycetota</taxon>
        <taxon>Actinomycetes</taxon>
        <taxon>Kitasatosporales</taxon>
        <taxon>Streptomycetaceae</taxon>
        <taxon>Streptomyces</taxon>
    </lineage>
</organism>
<name>A0ABY4PND2_9ACTN</name>